<keyword evidence="12" id="KW-0804">Transcription</keyword>
<dbReference type="FunFam" id="3.40.50.300:FF:000006">
    <property type="entry name" value="DNA-binding transcriptional regulator NtrC"/>
    <property type="match status" value="1"/>
</dbReference>
<keyword evidence="4" id="KW-0678">Repressor</keyword>
<keyword evidence="13" id="KW-0535">Nitrogen fixation</keyword>
<evidence type="ECO:0000256" key="12">
    <source>
        <dbReference type="ARBA" id="ARBA00023163"/>
    </source>
</evidence>
<evidence type="ECO:0000256" key="13">
    <source>
        <dbReference type="ARBA" id="ARBA00023231"/>
    </source>
</evidence>
<evidence type="ECO:0000256" key="1">
    <source>
        <dbReference type="ARBA" id="ARBA00004496"/>
    </source>
</evidence>
<organism evidence="19 20">
    <name type="scientific">Geobacter hydrogenophilus</name>
    <dbReference type="NCBI Taxonomy" id="40983"/>
    <lineage>
        <taxon>Bacteria</taxon>
        <taxon>Pseudomonadati</taxon>
        <taxon>Thermodesulfobacteriota</taxon>
        <taxon>Desulfuromonadia</taxon>
        <taxon>Geobacterales</taxon>
        <taxon>Geobacteraceae</taxon>
        <taxon>Geobacter</taxon>
    </lineage>
</organism>
<dbReference type="InterPro" id="IPR002078">
    <property type="entry name" value="Sigma_54_int"/>
</dbReference>
<dbReference type="Pfam" id="PF00072">
    <property type="entry name" value="Response_reg"/>
    <property type="match status" value="1"/>
</dbReference>
<evidence type="ECO:0000256" key="14">
    <source>
        <dbReference type="ARBA" id="ARBA00029881"/>
    </source>
</evidence>
<dbReference type="InterPro" id="IPR003593">
    <property type="entry name" value="AAA+_ATPase"/>
</dbReference>
<dbReference type="InterPro" id="IPR011006">
    <property type="entry name" value="CheY-like_superfamily"/>
</dbReference>
<keyword evidence="8" id="KW-0902">Two-component regulatory system</keyword>
<evidence type="ECO:0000256" key="4">
    <source>
        <dbReference type="ARBA" id="ARBA00022491"/>
    </source>
</evidence>
<dbReference type="GO" id="GO:0006355">
    <property type="term" value="P:regulation of DNA-templated transcription"/>
    <property type="evidence" value="ECO:0007669"/>
    <property type="project" value="InterPro"/>
</dbReference>
<keyword evidence="9" id="KW-0805">Transcription regulation</keyword>
<dbReference type="InterPro" id="IPR009057">
    <property type="entry name" value="Homeodomain-like_sf"/>
</dbReference>
<evidence type="ECO:0000256" key="6">
    <source>
        <dbReference type="ARBA" id="ARBA00022741"/>
    </source>
</evidence>
<evidence type="ECO:0000256" key="2">
    <source>
        <dbReference type="ARBA" id="ARBA00019059"/>
    </source>
</evidence>
<feature type="domain" description="Sigma-54 factor interaction" evidence="17">
    <location>
        <begin position="142"/>
        <end position="371"/>
    </location>
</feature>
<dbReference type="SMART" id="SM00382">
    <property type="entry name" value="AAA"/>
    <property type="match status" value="1"/>
</dbReference>
<proteinExistence type="predicted"/>
<dbReference type="PANTHER" id="PTHR32071">
    <property type="entry name" value="TRANSCRIPTIONAL REGULATORY PROTEIN"/>
    <property type="match status" value="1"/>
</dbReference>
<dbReference type="Gene3D" id="3.40.50.300">
    <property type="entry name" value="P-loop containing nucleotide triphosphate hydrolases"/>
    <property type="match status" value="1"/>
</dbReference>
<evidence type="ECO:0000313" key="19">
    <source>
        <dbReference type="EMBL" id="GLI39368.1"/>
    </source>
</evidence>
<evidence type="ECO:0000256" key="7">
    <source>
        <dbReference type="ARBA" id="ARBA00022840"/>
    </source>
</evidence>
<feature type="modified residue" description="4-aspartylphosphate" evidence="16">
    <location>
        <position position="52"/>
    </location>
</feature>
<dbReference type="GO" id="GO:0000160">
    <property type="term" value="P:phosphorelay signal transduction system"/>
    <property type="evidence" value="ECO:0007669"/>
    <property type="project" value="UniProtKB-KW"/>
</dbReference>
<keyword evidence="6" id="KW-0547">Nucleotide-binding</keyword>
<dbReference type="PROSITE" id="PS50045">
    <property type="entry name" value="SIGMA54_INTERACT_4"/>
    <property type="match status" value="1"/>
</dbReference>
<evidence type="ECO:0000256" key="11">
    <source>
        <dbReference type="ARBA" id="ARBA00023159"/>
    </source>
</evidence>
<evidence type="ECO:0000259" key="18">
    <source>
        <dbReference type="PROSITE" id="PS50110"/>
    </source>
</evidence>
<dbReference type="InterPro" id="IPR025662">
    <property type="entry name" value="Sigma_54_int_dom_ATP-bd_1"/>
</dbReference>
<dbReference type="Pfam" id="PF25601">
    <property type="entry name" value="AAA_lid_14"/>
    <property type="match status" value="1"/>
</dbReference>
<dbReference type="InterPro" id="IPR001789">
    <property type="entry name" value="Sig_transdc_resp-reg_receiver"/>
</dbReference>
<keyword evidence="11" id="KW-0010">Activator</keyword>
<name>A0A9W6G302_9BACT</name>
<dbReference type="InterPro" id="IPR058031">
    <property type="entry name" value="AAA_lid_NorR"/>
</dbReference>
<dbReference type="Gene3D" id="1.10.10.60">
    <property type="entry name" value="Homeodomain-like"/>
    <property type="match status" value="1"/>
</dbReference>
<keyword evidence="10" id="KW-0238">DNA-binding</keyword>
<dbReference type="InterPro" id="IPR025944">
    <property type="entry name" value="Sigma_54_int_dom_CS"/>
</dbReference>
<dbReference type="RefSeq" id="WP_214186655.1">
    <property type="nucleotide sequence ID" value="NZ_BSDS01000002.1"/>
</dbReference>
<evidence type="ECO:0000313" key="20">
    <source>
        <dbReference type="Proteomes" id="UP001144352"/>
    </source>
</evidence>
<keyword evidence="5 16" id="KW-0597">Phosphoprotein</keyword>
<dbReference type="Proteomes" id="UP001144352">
    <property type="component" value="Unassembled WGS sequence"/>
</dbReference>
<dbReference type="SMART" id="SM00448">
    <property type="entry name" value="REC"/>
    <property type="match status" value="1"/>
</dbReference>
<feature type="domain" description="Response regulatory" evidence="18">
    <location>
        <begin position="3"/>
        <end position="117"/>
    </location>
</feature>
<evidence type="ECO:0000259" key="17">
    <source>
        <dbReference type="PROSITE" id="PS50045"/>
    </source>
</evidence>
<sequence length="449" mass="50076">MRTILIADDDRAIRRTLELHLVESGHDVLSAASGPEAVELALSRQMDLMLLDLRLTGMDGFEVLTRIKERKPSLPIIMITAFDDMQTAIEAIRLGAIDHLGKPLDLDHLDEVIEKIFEMSDISQTGVTFSDSPEPSFEPNIMVGRSRAMKEIYKTIGAVADSRATVLINGESGTGKEMVARALHFNSRFRNRPFIAVACSALAPTLLESELFGHEKGAFTGAIRVKPGKFELAEGGTLFLDEISETSPEIQVKLLRFLQEREFERVGGVETIKADVRVIAASNKSLPALVASGDFRHDLYYRLKVVSIDLPPLRERKDDIRLLVRFLLEKMRHEMGKGVEIVPQETMDLLLDHSWPGNVRELENTLRRAVLLSPGTVLLPETLQLEGGGGGSRMPLIIKSLEEVEREHIENILSFTGYEKKRASAILGVSRPTLDRRIREYGLDVPPRS</sequence>
<dbReference type="CDD" id="cd00009">
    <property type="entry name" value="AAA"/>
    <property type="match status" value="1"/>
</dbReference>
<dbReference type="Pfam" id="PF00158">
    <property type="entry name" value="Sigma54_activat"/>
    <property type="match status" value="1"/>
</dbReference>
<dbReference type="PROSITE" id="PS50110">
    <property type="entry name" value="RESPONSE_REGULATORY"/>
    <property type="match status" value="1"/>
</dbReference>
<comment type="caution">
    <text evidence="19">The sequence shown here is derived from an EMBL/GenBank/DDBJ whole genome shotgun (WGS) entry which is preliminary data.</text>
</comment>
<dbReference type="SUPFAM" id="SSF52172">
    <property type="entry name" value="CheY-like"/>
    <property type="match status" value="1"/>
</dbReference>
<evidence type="ECO:0000256" key="15">
    <source>
        <dbReference type="ARBA" id="ARBA00031910"/>
    </source>
</evidence>
<dbReference type="InterPro" id="IPR002197">
    <property type="entry name" value="HTH_Fis"/>
</dbReference>
<dbReference type="PROSITE" id="PS00675">
    <property type="entry name" value="SIGMA54_INTERACT_1"/>
    <property type="match status" value="1"/>
</dbReference>
<dbReference type="GO" id="GO:0043565">
    <property type="term" value="F:sequence-specific DNA binding"/>
    <property type="evidence" value="ECO:0007669"/>
    <property type="project" value="InterPro"/>
</dbReference>
<keyword evidence="3" id="KW-0963">Cytoplasm</keyword>
<evidence type="ECO:0000256" key="9">
    <source>
        <dbReference type="ARBA" id="ARBA00023015"/>
    </source>
</evidence>
<accession>A0A9W6G302</accession>
<dbReference type="PROSITE" id="PS00688">
    <property type="entry name" value="SIGMA54_INTERACT_3"/>
    <property type="match status" value="1"/>
</dbReference>
<dbReference type="Gene3D" id="1.10.8.60">
    <property type="match status" value="1"/>
</dbReference>
<comment type="subcellular location">
    <subcellularLocation>
        <location evidence="1">Cytoplasm</location>
    </subcellularLocation>
</comment>
<evidence type="ECO:0000256" key="5">
    <source>
        <dbReference type="ARBA" id="ARBA00022553"/>
    </source>
</evidence>
<dbReference type="AlphaFoldDB" id="A0A9W6G302"/>
<gene>
    <name evidence="19" type="ORF">GHYDROH2_28690</name>
</gene>
<evidence type="ECO:0000256" key="3">
    <source>
        <dbReference type="ARBA" id="ARBA00022490"/>
    </source>
</evidence>
<evidence type="ECO:0000256" key="8">
    <source>
        <dbReference type="ARBA" id="ARBA00023012"/>
    </source>
</evidence>
<evidence type="ECO:0000256" key="16">
    <source>
        <dbReference type="PROSITE-ProRule" id="PRU00169"/>
    </source>
</evidence>
<evidence type="ECO:0000256" key="10">
    <source>
        <dbReference type="ARBA" id="ARBA00023125"/>
    </source>
</evidence>
<dbReference type="EMBL" id="BSDS01000002">
    <property type="protein sequence ID" value="GLI39368.1"/>
    <property type="molecule type" value="Genomic_DNA"/>
</dbReference>
<dbReference type="GO" id="GO:0005737">
    <property type="term" value="C:cytoplasm"/>
    <property type="evidence" value="ECO:0007669"/>
    <property type="project" value="UniProtKB-SubCell"/>
</dbReference>
<dbReference type="Pfam" id="PF02954">
    <property type="entry name" value="HTH_8"/>
    <property type="match status" value="1"/>
</dbReference>
<reference evidence="19" key="1">
    <citation type="submission" date="2022-12" db="EMBL/GenBank/DDBJ databases">
        <title>Reference genome sequencing for broad-spectrum identification of bacterial and archaeal isolates by mass spectrometry.</title>
        <authorList>
            <person name="Sekiguchi Y."/>
            <person name="Tourlousse D.M."/>
        </authorList>
    </citation>
    <scope>NUCLEOTIDE SEQUENCE</scope>
    <source>
        <strain evidence="19">H2</strain>
    </source>
</reference>
<dbReference type="PANTHER" id="PTHR32071:SF95">
    <property type="entry name" value="DNA-BINDING TRANSCRIPTIONAL REGULATOR NTRC"/>
    <property type="match status" value="1"/>
</dbReference>
<keyword evidence="7" id="KW-0067">ATP-binding</keyword>
<dbReference type="InterPro" id="IPR025943">
    <property type="entry name" value="Sigma_54_int_dom_ATP-bd_2"/>
</dbReference>
<dbReference type="PROSITE" id="PS00676">
    <property type="entry name" value="SIGMA54_INTERACT_2"/>
    <property type="match status" value="1"/>
</dbReference>
<keyword evidence="20" id="KW-1185">Reference proteome</keyword>
<dbReference type="SUPFAM" id="SSF46689">
    <property type="entry name" value="Homeodomain-like"/>
    <property type="match status" value="1"/>
</dbReference>
<dbReference type="Gene3D" id="3.40.50.2300">
    <property type="match status" value="1"/>
</dbReference>
<dbReference type="SUPFAM" id="SSF52540">
    <property type="entry name" value="P-loop containing nucleoside triphosphate hydrolases"/>
    <property type="match status" value="1"/>
</dbReference>
<dbReference type="InterPro" id="IPR027417">
    <property type="entry name" value="P-loop_NTPase"/>
</dbReference>
<dbReference type="GO" id="GO:0005524">
    <property type="term" value="F:ATP binding"/>
    <property type="evidence" value="ECO:0007669"/>
    <property type="project" value="UniProtKB-KW"/>
</dbReference>
<protein>
    <recommendedName>
        <fullName evidence="2">DNA-binding transcriptional regulator NtrC</fullName>
    </recommendedName>
    <alternativeName>
        <fullName evidence="14">Nitrogen regulation protein NR(I)</fullName>
    </alternativeName>
    <alternativeName>
        <fullName evidence="15">Nitrogen regulator I</fullName>
    </alternativeName>
</protein>